<dbReference type="EMBL" id="CP038017">
    <property type="protein sequence ID" value="QIV95030.1"/>
    <property type="molecule type" value="Genomic_DNA"/>
</dbReference>
<protein>
    <submittedName>
        <fullName evidence="1">Uncharacterized protein</fullName>
    </submittedName>
</protein>
<dbReference type="RefSeq" id="WP_172107053.1">
    <property type="nucleotide sequence ID" value="NZ_CP038017.1"/>
</dbReference>
<name>A0A6M3HVA2_9GAMM</name>
<reference evidence="1 2" key="1">
    <citation type="submission" date="2019-03" db="EMBL/GenBank/DDBJ databases">
        <title>Complete Genome Sequence of Allofrancisella frigidaquae Strain SYSU 10HL1970 Isolated from Water-Cooling Systems in China.</title>
        <authorList>
            <person name="Ohrman C."/>
            <person name="Uneklint I."/>
            <person name="Sjodin A."/>
        </authorList>
    </citation>
    <scope>NUCLEOTIDE SEQUENCE [LARGE SCALE GENOMIC DNA]</scope>
    <source>
        <strain evidence="1 2">SYSU 10HL1970</strain>
    </source>
</reference>
<gene>
    <name evidence="1" type="ORF">E3E15_06600</name>
</gene>
<evidence type="ECO:0000313" key="1">
    <source>
        <dbReference type="EMBL" id="QIV95030.1"/>
    </source>
</evidence>
<evidence type="ECO:0000313" key="2">
    <source>
        <dbReference type="Proteomes" id="UP000503320"/>
    </source>
</evidence>
<dbReference type="Proteomes" id="UP000503320">
    <property type="component" value="Chromosome"/>
</dbReference>
<keyword evidence="2" id="KW-1185">Reference proteome</keyword>
<dbReference type="AlphaFoldDB" id="A0A6M3HVA2"/>
<sequence>MYSVLLQIKKIKNLNLEKVNIASVLGNRYFNVFSLNPSDNEWKECVSKHKHAWYLTEEINNKRRKITLYFKPGSIDITLLILDLGYDGLRDYISNTRTMCCVLGQRTVENALEPYALKIIDNKNEQIYQQISTQKTSSVLNLFSDQEDCGTPTFRGLKEKRYQEQQDAEKYQEQQFVGGITIGIGDKAQFQPYSKDLSGMRFDNKAVNEKIEPIQFIPQKDFEYSFVIDYSANKEQSVIYEVQSLHSSNIYHGDEKFKPRYDKFFINENNIGVPGVIDYDKCLQRAAMAAFNLPEKFYPKFMIINRPGTLGEQFKEGEIN</sequence>
<organism evidence="1 2">
    <name type="scientific">Allofrancisella frigidaquae</name>
    <dbReference type="NCBI Taxonomy" id="1085644"/>
    <lineage>
        <taxon>Bacteria</taxon>
        <taxon>Pseudomonadati</taxon>
        <taxon>Pseudomonadota</taxon>
        <taxon>Gammaproteobacteria</taxon>
        <taxon>Thiotrichales</taxon>
        <taxon>Francisellaceae</taxon>
        <taxon>Allofrancisella</taxon>
    </lineage>
</organism>
<accession>A0A6M3HVA2</accession>
<proteinExistence type="predicted"/>
<dbReference type="KEGG" id="afri:E3E15_06600"/>